<evidence type="ECO:0000256" key="11">
    <source>
        <dbReference type="ARBA" id="ARBA00023273"/>
    </source>
</evidence>
<dbReference type="PANTHER" id="PTHR46216:SF2">
    <property type="entry name" value="G PROTEIN-COUPLED RECEPTOR 37-LIKE 1B"/>
    <property type="match status" value="1"/>
</dbReference>
<dbReference type="PANTHER" id="PTHR46216">
    <property type="entry name" value="PROSAPOSIN RECEPTOR GPR37 FAMILY MEMBER"/>
    <property type="match status" value="1"/>
</dbReference>
<dbReference type="GO" id="GO:0043235">
    <property type="term" value="C:receptor complex"/>
    <property type="evidence" value="ECO:0007669"/>
    <property type="project" value="TreeGrafter"/>
</dbReference>
<keyword evidence="10" id="KW-0807">Transducer</keyword>
<dbReference type="OrthoDB" id="8960080at2759"/>
<comment type="caution">
    <text evidence="14">The sequence shown here is derived from an EMBL/GenBank/DDBJ whole genome shotgun (WGS) entry which is preliminary data.</text>
</comment>
<dbReference type="KEGG" id="tng:GSTEN00002249G001"/>
<dbReference type="GO" id="GO:0042995">
    <property type="term" value="C:cell projection"/>
    <property type="evidence" value="ECO:0007669"/>
    <property type="project" value="UniProtKB-SubCell"/>
</dbReference>
<dbReference type="InterPro" id="IPR003909">
    <property type="entry name" value="GPR37_orph"/>
</dbReference>
<dbReference type="GO" id="GO:0008528">
    <property type="term" value="F:G protein-coupled peptide receptor activity"/>
    <property type="evidence" value="ECO:0007669"/>
    <property type="project" value="TreeGrafter"/>
</dbReference>
<keyword evidence="13" id="KW-0472">Membrane</keyword>
<dbReference type="Gene3D" id="1.20.1070.10">
    <property type="entry name" value="Rhodopsin 7-helix transmembrane proteins"/>
    <property type="match status" value="1"/>
</dbReference>
<evidence type="ECO:0000256" key="13">
    <source>
        <dbReference type="SAM" id="Phobius"/>
    </source>
</evidence>
<keyword evidence="13" id="KW-0812">Transmembrane</keyword>
<protein>
    <submittedName>
        <fullName evidence="14">(spotted green pufferfish) hypothetical protein</fullName>
    </submittedName>
</protein>
<evidence type="ECO:0000256" key="10">
    <source>
        <dbReference type="ARBA" id="ARBA00023224"/>
    </source>
</evidence>
<evidence type="ECO:0000256" key="2">
    <source>
        <dbReference type="ARBA" id="ARBA00004651"/>
    </source>
</evidence>
<dbReference type="GO" id="GO:0005886">
    <property type="term" value="C:plasma membrane"/>
    <property type="evidence" value="ECO:0007669"/>
    <property type="project" value="UniProtKB-SubCell"/>
</dbReference>
<reference evidence="14" key="1">
    <citation type="journal article" date="2004" name="Nature">
        <title>Genome duplication in the teleost fish Tetraodon nigroviridis reveals the early vertebrate proto-karyotype.</title>
        <authorList>
            <person name="Jaillon O."/>
            <person name="Aury J.-M."/>
            <person name="Brunet F."/>
            <person name="Petit J.-L."/>
            <person name="Stange-Thomann N."/>
            <person name="Mauceli E."/>
            <person name="Bouneau L."/>
            <person name="Fischer C."/>
            <person name="Ozouf-Costaz C."/>
            <person name="Bernot A."/>
            <person name="Nicaud S."/>
            <person name="Jaffe D."/>
            <person name="Fisher S."/>
            <person name="Lutfalla G."/>
            <person name="Dossat C."/>
            <person name="Segurens B."/>
            <person name="Dasilva C."/>
            <person name="Salanoubat M."/>
            <person name="Levy M."/>
            <person name="Boudet N."/>
            <person name="Castellano S."/>
            <person name="Anthouard V."/>
            <person name="Jubin C."/>
            <person name="Castelli V."/>
            <person name="Katinka M."/>
            <person name="Vacherie B."/>
            <person name="Biemont C."/>
            <person name="Skalli Z."/>
            <person name="Cattolico L."/>
            <person name="Poulain J."/>
            <person name="De Berardinis V."/>
            <person name="Cruaud C."/>
            <person name="Duprat S."/>
            <person name="Brottier P."/>
            <person name="Coutanceau J.-P."/>
            <person name="Gouzy J."/>
            <person name="Parra G."/>
            <person name="Lardier G."/>
            <person name="Chapple C."/>
            <person name="McKernan K.J."/>
            <person name="McEwan P."/>
            <person name="Bosak S."/>
            <person name="Kellis M."/>
            <person name="Volff J.-N."/>
            <person name="Guigo R."/>
            <person name="Zody M.C."/>
            <person name="Mesirov J."/>
            <person name="Lindblad-Toh K."/>
            <person name="Birren B."/>
            <person name="Nusbaum C."/>
            <person name="Kahn D."/>
            <person name="Robinson-Rechavi M."/>
            <person name="Laudet V."/>
            <person name="Schachter V."/>
            <person name="Quetier F."/>
            <person name="Saurin W."/>
            <person name="Scarpelli C."/>
            <person name="Wincker P."/>
            <person name="Lander E.S."/>
            <person name="Weissenbach J."/>
            <person name="Roest Crollius H."/>
        </authorList>
    </citation>
    <scope>NUCLEOTIDE SEQUENCE [LARGE SCALE GENOMIC DNA]</scope>
</reference>
<gene>
    <name evidence="14" type="ORF">GSTENG00002249001</name>
</gene>
<keyword evidence="5" id="KW-0832">Ubl conjugation</keyword>
<evidence type="ECO:0000256" key="1">
    <source>
        <dbReference type="ARBA" id="ARBA00004316"/>
    </source>
</evidence>
<comment type="subcellular location">
    <subcellularLocation>
        <location evidence="2">Cell membrane</location>
        <topology evidence="2">Multi-pass membrane protein</topology>
    </subcellularLocation>
    <subcellularLocation>
        <location evidence="1">Cell projection</location>
    </subcellularLocation>
</comment>
<dbReference type="EMBL" id="CAAE01005377">
    <property type="protein sequence ID" value="CAF88707.1"/>
    <property type="molecule type" value="Genomic_DNA"/>
</dbReference>
<reference evidence="14" key="2">
    <citation type="submission" date="2004-02" db="EMBL/GenBank/DDBJ databases">
        <authorList>
            <consortium name="Genoscope"/>
            <consortium name="Whitehead Institute Centre for Genome Research"/>
        </authorList>
    </citation>
    <scope>NUCLEOTIDE SEQUENCE</scope>
</reference>
<evidence type="ECO:0000256" key="7">
    <source>
        <dbReference type="ARBA" id="ARBA00023157"/>
    </source>
</evidence>
<evidence type="ECO:0000256" key="6">
    <source>
        <dbReference type="ARBA" id="ARBA00023040"/>
    </source>
</evidence>
<organism evidence="14">
    <name type="scientific">Tetraodon nigroviridis</name>
    <name type="common">Spotted green pufferfish</name>
    <name type="synonym">Chelonodon nigroviridis</name>
    <dbReference type="NCBI Taxonomy" id="99883"/>
    <lineage>
        <taxon>Eukaryota</taxon>
        <taxon>Metazoa</taxon>
        <taxon>Chordata</taxon>
        <taxon>Craniata</taxon>
        <taxon>Vertebrata</taxon>
        <taxon>Euteleostomi</taxon>
        <taxon>Actinopterygii</taxon>
        <taxon>Neopterygii</taxon>
        <taxon>Teleostei</taxon>
        <taxon>Neoteleostei</taxon>
        <taxon>Acanthomorphata</taxon>
        <taxon>Eupercaria</taxon>
        <taxon>Tetraodontiformes</taxon>
        <taxon>Tetradontoidea</taxon>
        <taxon>Tetraodontidae</taxon>
        <taxon>Tetraodon</taxon>
    </lineage>
</organism>
<keyword evidence="3" id="KW-1003">Cell membrane</keyword>
<accession>Q4TEH5</accession>
<evidence type="ECO:0000256" key="9">
    <source>
        <dbReference type="ARBA" id="ARBA00023180"/>
    </source>
</evidence>
<keyword evidence="11" id="KW-0966">Cell projection</keyword>
<feature type="non-terminal residue" evidence="14">
    <location>
        <position position="1"/>
    </location>
</feature>
<evidence type="ECO:0000256" key="5">
    <source>
        <dbReference type="ARBA" id="ARBA00022843"/>
    </source>
</evidence>
<evidence type="ECO:0000256" key="8">
    <source>
        <dbReference type="ARBA" id="ARBA00023170"/>
    </source>
</evidence>
<keyword evidence="13" id="KW-1133">Transmembrane helix</keyword>
<dbReference type="GO" id="GO:0007193">
    <property type="term" value="P:adenylate cyclase-inhibiting G protein-coupled receptor signaling pathway"/>
    <property type="evidence" value="ECO:0007669"/>
    <property type="project" value="TreeGrafter"/>
</dbReference>
<feature type="region of interest" description="Disordered" evidence="12">
    <location>
        <begin position="126"/>
        <end position="145"/>
    </location>
</feature>
<evidence type="ECO:0000256" key="3">
    <source>
        <dbReference type="ARBA" id="ARBA00022475"/>
    </source>
</evidence>
<evidence type="ECO:0000256" key="4">
    <source>
        <dbReference type="ARBA" id="ARBA00022729"/>
    </source>
</evidence>
<name>Q4TEH5_TETNG</name>
<sequence>EQQSTFGRSFENDFVTAPQPTQLHNITAVAAGGRGNGDPRGNASAPDAPGPSGPLHPLGQGSYGAYGVLLLAGLVLAVGVVGNMAVMCIVWNNYYMRSAWNYLLASMAAGTSWSCRCRWESPPSRSAPWAWTASTPPPPRPCPTSGEWELPRRDAEAAAGVASRSAALQPGALPVAAEPERVPVHGAAGGLLHHHARLLAEPPPARLTALAAAEVPP</sequence>
<evidence type="ECO:0000313" key="14">
    <source>
        <dbReference type="EMBL" id="CAF88707.1"/>
    </source>
</evidence>
<keyword evidence="8" id="KW-0675">Receptor</keyword>
<evidence type="ECO:0000256" key="12">
    <source>
        <dbReference type="SAM" id="MobiDB-lite"/>
    </source>
</evidence>
<proteinExistence type="predicted"/>
<keyword evidence="7" id="KW-1015">Disulfide bond</keyword>
<feature type="transmembrane region" description="Helical" evidence="13">
    <location>
        <begin position="63"/>
        <end position="91"/>
    </location>
</feature>
<keyword evidence="9" id="KW-0325">Glycoprotein</keyword>
<keyword evidence="6" id="KW-0297">G-protein coupled receptor</keyword>
<dbReference type="GO" id="GO:0043410">
    <property type="term" value="P:positive regulation of MAPK cascade"/>
    <property type="evidence" value="ECO:0007669"/>
    <property type="project" value="TreeGrafter"/>
</dbReference>
<keyword evidence="4" id="KW-0732">Signal</keyword>
<feature type="non-terminal residue" evidence="14">
    <location>
        <position position="217"/>
    </location>
</feature>
<dbReference type="AlphaFoldDB" id="Q4TEH5"/>
<feature type="region of interest" description="Disordered" evidence="12">
    <location>
        <begin position="30"/>
        <end position="56"/>
    </location>
</feature>